<dbReference type="CDD" id="cd06260">
    <property type="entry name" value="DUF820-like"/>
    <property type="match status" value="1"/>
</dbReference>
<dbReference type="EMBL" id="JADBDY010000001">
    <property type="protein sequence ID" value="MBE1460219.1"/>
    <property type="molecule type" value="Genomic_DNA"/>
</dbReference>
<feature type="region of interest" description="Disordered" evidence="1">
    <location>
        <begin position="1"/>
        <end position="28"/>
    </location>
</feature>
<protein>
    <submittedName>
        <fullName evidence="3">Uma2 family endonuclease</fullName>
    </submittedName>
</protein>
<dbReference type="Gene3D" id="3.90.1570.10">
    <property type="entry name" value="tt1808, chain A"/>
    <property type="match status" value="1"/>
</dbReference>
<keyword evidence="3" id="KW-0255">Endonuclease</keyword>
<feature type="domain" description="Putative restriction endonuclease" evidence="2">
    <location>
        <begin position="20"/>
        <end position="178"/>
    </location>
</feature>
<evidence type="ECO:0000313" key="3">
    <source>
        <dbReference type="EMBL" id="MBE1460219.1"/>
    </source>
</evidence>
<evidence type="ECO:0000259" key="2">
    <source>
        <dbReference type="Pfam" id="PF05685"/>
    </source>
</evidence>
<proteinExistence type="predicted"/>
<dbReference type="SUPFAM" id="SSF52980">
    <property type="entry name" value="Restriction endonuclease-like"/>
    <property type="match status" value="1"/>
</dbReference>
<name>A0ABR9HMG8_9ACTN</name>
<dbReference type="InterPro" id="IPR011335">
    <property type="entry name" value="Restrct_endonuc-II-like"/>
</dbReference>
<feature type="compositionally biased region" description="Basic and acidic residues" evidence="1">
    <location>
        <begin position="7"/>
        <end position="18"/>
    </location>
</feature>
<dbReference type="InterPro" id="IPR012296">
    <property type="entry name" value="Nuclease_put_TT1808"/>
</dbReference>
<keyword evidence="3" id="KW-0540">Nuclease</keyword>
<dbReference type="InterPro" id="IPR008538">
    <property type="entry name" value="Uma2"/>
</dbReference>
<dbReference type="PANTHER" id="PTHR34107">
    <property type="entry name" value="SLL0198 PROTEIN-RELATED"/>
    <property type="match status" value="1"/>
</dbReference>
<sequence length="203" mass="22937">MSVMTTRHPDVPERRLTADDLENTPDDGQRYELVDGRLDVSPAPTNTHFRVASRLNTYLNNLCQGEFEIGEGPGVNLNSERTTHRIPDLAVFDCDMPEGKYFDVPPLLAVEIVSPESVFRDNHIKRQEYAAFGIASYWIINPLADKIGLLELRLLDGQYQVVTQVYGEEVFETDLPFPVKLVPHWLLASGPWFKNLGGPAERN</sequence>
<evidence type="ECO:0000256" key="1">
    <source>
        <dbReference type="SAM" id="MobiDB-lite"/>
    </source>
</evidence>
<dbReference type="GO" id="GO:0004519">
    <property type="term" value="F:endonuclease activity"/>
    <property type="evidence" value="ECO:0007669"/>
    <property type="project" value="UniProtKB-KW"/>
</dbReference>
<dbReference type="Proteomes" id="UP000598217">
    <property type="component" value="Unassembled WGS sequence"/>
</dbReference>
<keyword evidence="4" id="KW-1185">Reference proteome</keyword>
<comment type="caution">
    <text evidence="3">The sequence shown here is derived from an EMBL/GenBank/DDBJ whole genome shotgun (WGS) entry which is preliminary data.</text>
</comment>
<reference evidence="3 4" key="1">
    <citation type="submission" date="2020-10" db="EMBL/GenBank/DDBJ databases">
        <title>Sequencing the genomes of 1000 actinobacteria strains.</title>
        <authorList>
            <person name="Klenk H.-P."/>
        </authorList>
    </citation>
    <scope>NUCLEOTIDE SEQUENCE [LARGE SCALE GENOMIC DNA]</scope>
    <source>
        <strain evidence="3 4">DSM 45157</strain>
    </source>
</reference>
<dbReference type="Pfam" id="PF05685">
    <property type="entry name" value="Uma2"/>
    <property type="match status" value="1"/>
</dbReference>
<gene>
    <name evidence="3" type="ORF">H4W79_004433</name>
</gene>
<accession>A0ABR9HMG8</accession>
<organism evidence="3 4">
    <name type="scientific">Nocardiopsis terrae</name>
    <dbReference type="NCBI Taxonomy" id="372655"/>
    <lineage>
        <taxon>Bacteria</taxon>
        <taxon>Bacillati</taxon>
        <taxon>Actinomycetota</taxon>
        <taxon>Actinomycetes</taxon>
        <taxon>Streptosporangiales</taxon>
        <taxon>Nocardiopsidaceae</taxon>
        <taxon>Nocardiopsis</taxon>
    </lineage>
</organism>
<dbReference type="PANTHER" id="PTHR34107:SF4">
    <property type="entry name" value="SLL1222 PROTEIN"/>
    <property type="match status" value="1"/>
</dbReference>
<keyword evidence="3" id="KW-0378">Hydrolase</keyword>
<evidence type="ECO:0000313" key="4">
    <source>
        <dbReference type="Proteomes" id="UP000598217"/>
    </source>
</evidence>